<dbReference type="STRING" id="1618747.UW02_C0002G0012"/>
<gene>
    <name evidence="3" type="ORF">UW02_C0002G0012</name>
</gene>
<evidence type="ECO:0000256" key="1">
    <source>
        <dbReference type="ARBA" id="ARBA00010759"/>
    </source>
</evidence>
<proteinExistence type="inferred from homology"/>
<protein>
    <submittedName>
        <fullName evidence="3">Peptide deformylase</fullName>
    </submittedName>
</protein>
<dbReference type="EMBL" id="LCGS01000002">
    <property type="protein sequence ID" value="KKT20020.1"/>
    <property type="molecule type" value="Genomic_DNA"/>
</dbReference>
<dbReference type="GO" id="GO:0042586">
    <property type="term" value="F:peptide deformylase activity"/>
    <property type="evidence" value="ECO:0007669"/>
    <property type="project" value="InterPro"/>
</dbReference>
<dbReference type="AlphaFoldDB" id="A0A0G1FCK7"/>
<evidence type="ECO:0000313" key="4">
    <source>
        <dbReference type="Proteomes" id="UP000034751"/>
    </source>
</evidence>
<dbReference type="PRINTS" id="PR01576">
    <property type="entry name" value="PDEFORMYLASE"/>
</dbReference>
<dbReference type="Gene3D" id="3.90.45.10">
    <property type="entry name" value="Peptide deformylase"/>
    <property type="match status" value="1"/>
</dbReference>
<dbReference type="CDD" id="cd00487">
    <property type="entry name" value="Pep_deformylase"/>
    <property type="match status" value="1"/>
</dbReference>
<comment type="similarity">
    <text evidence="1">Belongs to the polypeptide deformylase family.</text>
</comment>
<dbReference type="PANTHER" id="PTHR10458:SF22">
    <property type="entry name" value="PEPTIDE DEFORMYLASE"/>
    <property type="match status" value="1"/>
</dbReference>
<evidence type="ECO:0000313" key="3">
    <source>
        <dbReference type="EMBL" id="KKT20020.1"/>
    </source>
</evidence>
<sequence length="213" mass="24699">MRNNQQQIIRKGFRPKPVMPKKSEPTAPSSPPRPRLQWRHLPKAIYFWLRFRSIKALLAWRNRPMKILIYPNKRLKRIAVPVDFEKTTREQRMAIVRKLGVSLAQQQYGDKLGISAPQIGINLRVMVVRGNVMFNPEWHPTKASPNQVVEGCYSVPRKVFRVPRAPYGWAKWTNIDGRPIEAKLNRLPAIVFQHELDHLNGKCLADVGEEIVT</sequence>
<organism evidence="3 4">
    <name type="scientific">Candidatus Nomurabacteria bacterium GW2011_GWB1_43_7</name>
    <dbReference type="NCBI Taxonomy" id="1618747"/>
    <lineage>
        <taxon>Bacteria</taxon>
        <taxon>Candidatus Nomuraibacteriota</taxon>
    </lineage>
</organism>
<dbReference type="SUPFAM" id="SSF56420">
    <property type="entry name" value="Peptide deformylase"/>
    <property type="match status" value="1"/>
</dbReference>
<dbReference type="Pfam" id="PF01327">
    <property type="entry name" value="Pep_deformylase"/>
    <property type="match status" value="1"/>
</dbReference>
<accession>A0A0G1FCK7</accession>
<dbReference type="PANTHER" id="PTHR10458">
    <property type="entry name" value="PEPTIDE DEFORMYLASE"/>
    <property type="match status" value="1"/>
</dbReference>
<dbReference type="PATRIC" id="fig|1618747.3.peg.64"/>
<dbReference type="InterPro" id="IPR036821">
    <property type="entry name" value="Peptide_deformylase_sf"/>
</dbReference>
<feature type="region of interest" description="Disordered" evidence="2">
    <location>
        <begin position="1"/>
        <end position="35"/>
    </location>
</feature>
<reference evidence="3 4" key="1">
    <citation type="journal article" date="2015" name="Nature">
        <title>rRNA introns, odd ribosomes, and small enigmatic genomes across a large radiation of phyla.</title>
        <authorList>
            <person name="Brown C.T."/>
            <person name="Hug L.A."/>
            <person name="Thomas B.C."/>
            <person name="Sharon I."/>
            <person name="Castelle C.J."/>
            <person name="Singh A."/>
            <person name="Wilkins M.J."/>
            <person name="Williams K.H."/>
            <person name="Banfield J.F."/>
        </authorList>
    </citation>
    <scope>NUCLEOTIDE SEQUENCE [LARGE SCALE GENOMIC DNA]</scope>
</reference>
<dbReference type="Proteomes" id="UP000034751">
    <property type="component" value="Unassembled WGS sequence"/>
</dbReference>
<name>A0A0G1FCK7_9BACT</name>
<dbReference type="InterPro" id="IPR023635">
    <property type="entry name" value="Peptide_deformylase"/>
</dbReference>
<comment type="caution">
    <text evidence="3">The sequence shown here is derived from an EMBL/GenBank/DDBJ whole genome shotgun (WGS) entry which is preliminary data.</text>
</comment>
<evidence type="ECO:0000256" key="2">
    <source>
        <dbReference type="SAM" id="MobiDB-lite"/>
    </source>
</evidence>